<reference evidence="1 2" key="1">
    <citation type="submission" date="2023-09" db="EMBL/GenBank/DDBJ databases">
        <authorList>
            <person name="Rey-Velasco X."/>
        </authorList>
    </citation>
    <scope>NUCLEOTIDE SEQUENCE [LARGE SCALE GENOMIC DNA]</scope>
    <source>
        <strain evidence="1 2">F390</strain>
    </source>
</reference>
<comment type="caution">
    <text evidence="1">The sequence shown here is derived from an EMBL/GenBank/DDBJ whole genome shotgun (WGS) entry which is preliminary data.</text>
</comment>
<name>A0ABU2ZE53_9SPHN</name>
<gene>
    <name evidence="1" type="ORF">RM533_01655</name>
</gene>
<organism evidence="1 2">
    <name type="scientific">Croceicoccus esteveae</name>
    <dbReference type="NCBI Taxonomy" id="3075597"/>
    <lineage>
        <taxon>Bacteria</taxon>
        <taxon>Pseudomonadati</taxon>
        <taxon>Pseudomonadota</taxon>
        <taxon>Alphaproteobacteria</taxon>
        <taxon>Sphingomonadales</taxon>
        <taxon>Erythrobacteraceae</taxon>
        <taxon>Croceicoccus</taxon>
    </lineage>
</organism>
<proteinExistence type="predicted"/>
<dbReference type="RefSeq" id="WP_311339443.1">
    <property type="nucleotide sequence ID" value="NZ_JAVRHS010000001.1"/>
</dbReference>
<dbReference type="Proteomes" id="UP001259803">
    <property type="component" value="Unassembled WGS sequence"/>
</dbReference>
<keyword evidence="2" id="KW-1185">Reference proteome</keyword>
<sequence length="113" mass="12787">MSVTRKVKGERGSWFATLEEDKLPCVHKHWVKKLAYLDPGYEADPEKWDKFVAAISEKKRVVLTTDEVSEPSDGEGKRSFKRTGYVAVWEVDNVAAGKDGFSFDFVSRICDLA</sequence>
<evidence type="ECO:0000313" key="1">
    <source>
        <dbReference type="EMBL" id="MDT0574885.1"/>
    </source>
</evidence>
<accession>A0ABU2ZE53</accession>
<protein>
    <submittedName>
        <fullName evidence="1">Uncharacterized protein</fullName>
    </submittedName>
</protein>
<dbReference type="EMBL" id="JAVRHS010000001">
    <property type="protein sequence ID" value="MDT0574885.1"/>
    <property type="molecule type" value="Genomic_DNA"/>
</dbReference>
<evidence type="ECO:0000313" key="2">
    <source>
        <dbReference type="Proteomes" id="UP001259803"/>
    </source>
</evidence>